<feature type="domain" description="PNPLA" evidence="9">
    <location>
        <begin position="497"/>
        <end position="732"/>
    </location>
</feature>
<dbReference type="InterPro" id="IPR017907">
    <property type="entry name" value="Znf_RING_CS"/>
</dbReference>
<keyword evidence="3" id="KW-0862">Zinc</keyword>
<dbReference type="GO" id="GO:0016020">
    <property type="term" value="C:membrane"/>
    <property type="evidence" value="ECO:0007669"/>
    <property type="project" value="TreeGrafter"/>
</dbReference>
<dbReference type="GO" id="GO:0019369">
    <property type="term" value="P:arachidonate metabolic process"/>
    <property type="evidence" value="ECO:0007669"/>
    <property type="project" value="TreeGrafter"/>
</dbReference>
<gene>
    <name evidence="10" type="ORF">WHR41_09547</name>
</gene>
<dbReference type="Proteomes" id="UP000803884">
    <property type="component" value="Unassembled WGS sequence"/>
</dbReference>
<proteinExistence type="predicted"/>
<feature type="short sequence motif" description="GXGXXG" evidence="6">
    <location>
        <begin position="501"/>
        <end position="506"/>
    </location>
</feature>
<feature type="region of interest" description="Disordered" evidence="7">
    <location>
        <begin position="658"/>
        <end position="681"/>
    </location>
</feature>
<dbReference type="GeneID" id="96010988"/>
<organism evidence="10 11">
    <name type="scientific">Cladosporium halotolerans</name>
    <dbReference type="NCBI Taxonomy" id="1052096"/>
    <lineage>
        <taxon>Eukaryota</taxon>
        <taxon>Fungi</taxon>
        <taxon>Dikarya</taxon>
        <taxon>Ascomycota</taxon>
        <taxon>Pezizomycotina</taxon>
        <taxon>Dothideomycetes</taxon>
        <taxon>Dothideomycetidae</taxon>
        <taxon>Cladosporiales</taxon>
        <taxon>Cladosporiaceae</taxon>
        <taxon>Cladosporium</taxon>
    </lineage>
</organism>
<evidence type="ECO:0000256" key="4">
    <source>
        <dbReference type="ARBA" id="ARBA00023098"/>
    </source>
</evidence>
<protein>
    <recommendedName>
        <fullName evidence="12">FabD/lysophospholipase-like protein</fullName>
    </recommendedName>
</protein>
<dbReference type="GO" id="GO:0016042">
    <property type="term" value="P:lipid catabolic process"/>
    <property type="evidence" value="ECO:0007669"/>
    <property type="project" value="UniProtKB-UniRule"/>
</dbReference>
<feature type="domain" description="RING-type" evidence="8">
    <location>
        <begin position="432"/>
        <end position="477"/>
    </location>
</feature>
<feature type="active site" description="Nucleophile" evidence="6">
    <location>
        <position position="537"/>
    </location>
</feature>
<dbReference type="GO" id="GO:0008270">
    <property type="term" value="F:zinc ion binding"/>
    <property type="evidence" value="ECO:0007669"/>
    <property type="project" value="UniProtKB-KW"/>
</dbReference>
<evidence type="ECO:0000259" key="8">
    <source>
        <dbReference type="PROSITE" id="PS50089"/>
    </source>
</evidence>
<sequence length="1040" mass="116211">MAGCRHTDWVELSATTRHLRLSDPARLHRLVGQLERAAKQYPQIVLCLGKEEKRKLISQILFCQRIPGSSSTKKSRFGGNPTIVSDKSQSNVDHPIFLAHGRVEGAIPASREHLCHETRFARNVWPASQQGVHDAVLTKLLFPFSDLVCIFVKDLGGFDVALDKLKKWSLTPPATDLADFPRRALPRVFLITSGPLDADAQIQEEAARSRLEKIEFRNHFSNVQILRFDTGSLEEFHEDFRPLLLEELTNSNSVKERHRVSFSACHLAEFFSQATLHVGSNPTQKFSFISASRAHRPVPPSYPEQIGVILRNRAKHGVGFDKVTTLISSCLLLDAYPRASHAFRACDIFQELYNEPLSTALRSNHAALSHPGERALQNSICKDGRFKILAKFASLACRRDGKQDWALRQHRNSLTSLGRCDARKMLFSTEICISCLAGSPQHVLECGHTLCDLCVRRFGRPWAGEEYRYVVEECAICAFPVGLVVHLKPPTAGPRILTIDGGGVRGIVPLDVLNKLQKDLGPQARLQDFFDLAFGVSAGGLVVLGMFAKQWSLQHCTKSFCEAAQRMFAPSSARMKGVLGLAHTLTCCLLHDGLYGSETVVSLLQESFGAETRMLGPAPASLSRHKYAVTTTKVDDTAAFVFSNYTVAASNDQSHPLKAVTGGVSDSKRQSRFPQSTYHRHTSSRADESPFLWEVARATSAAPPFFEPVAIGDDGVHRDGGFRNPNNTDIAMAESLKLWPDTSPSLILSLGTGQTRQSQVHTQTPFRGKIQNGTLARLLRWSRARLLEAIDGEEVHERVRAALDDTRRMTYFRINPEFPDGLPRLDDVEQIQHIREHIKSYPSEETRTEFKIALIASSFFFELCRSPKHGRAATYLCEGTIRIRGDPGLVLDLLLSLNYPSVEFVSEEDELGEVCLADAICPSCRMFAQHVQFHVRGRDSPHAIYIKLDKDVKYPISGFPQTMSWFCKQQGLFDVFSLGPSERERCVCDRLPELPKLDDRKRRASSQQLPTQAFNHRKARKLTHDELSPNVTPYADYSGA</sequence>
<comment type="caution">
    <text evidence="10">The sequence shown here is derived from an EMBL/GenBank/DDBJ whole genome shotgun (WGS) entry which is preliminary data.</text>
</comment>
<keyword evidence="6" id="KW-0442">Lipid degradation</keyword>
<name>A0AB34KEF2_9PEZI</name>
<dbReference type="Gene3D" id="3.40.1090.10">
    <property type="entry name" value="Cytosolic phospholipase A2 catalytic domain"/>
    <property type="match status" value="1"/>
</dbReference>
<feature type="active site" description="Proton acceptor" evidence="6">
    <location>
        <position position="719"/>
    </location>
</feature>
<evidence type="ECO:0000313" key="11">
    <source>
        <dbReference type="Proteomes" id="UP000803884"/>
    </source>
</evidence>
<dbReference type="InterPro" id="IPR001841">
    <property type="entry name" value="Znf_RING"/>
</dbReference>
<evidence type="ECO:0000256" key="1">
    <source>
        <dbReference type="ARBA" id="ARBA00022723"/>
    </source>
</evidence>
<evidence type="ECO:0000256" key="6">
    <source>
        <dbReference type="PROSITE-ProRule" id="PRU01161"/>
    </source>
</evidence>
<dbReference type="GO" id="GO:0046486">
    <property type="term" value="P:glycerolipid metabolic process"/>
    <property type="evidence" value="ECO:0007669"/>
    <property type="project" value="UniProtKB-ARBA"/>
</dbReference>
<evidence type="ECO:0000256" key="5">
    <source>
        <dbReference type="PROSITE-ProRule" id="PRU00175"/>
    </source>
</evidence>
<dbReference type="SUPFAM" id="SSF52151">
    <property type="entry name" value="FabD/lysophospholipase-like"/>
    <property type="match status" value="1"/>
</dbReference>
<dbReference type="GO" id="GO:0047499">
    <property type="term" value="F:calcium-independent phospholipase A2 activity"/>
    <property type="evidence" value="ECO:0007669"/>
    <property type="project" value="TreeGrafter"/>
</dbReference>
<dbReference type="PANTHER" id="PTHR24185:SF8">
    <property type="entry name" value="PNPLA DOMAIN-CONTAINING PROTEIN"/>
    <property type="match status" value="1"/>
</dbReference>
<feature type="region of interest" description="Disordered" evidence="7">
    <location>
        <begin position="999"/>
        <end position="1040"/>
    </location>
</feature>
<dbReference type="PROSITE" id="PS51635">
    <property type="entry name" value="PNPLA"/>
    <property type="match status" value="1"/>
</dbReference>
<dbReference type="PROSITE" id="PS00518">
    <property type="entry name" value="ZF_RING_1"/>
    <property type="match status" value="1"/>
</dbReference>
<dbReference type="InterPro" id="IPR016035">
    <property type="entry name" value="Acyl_Trfase/lysoPLipase"/>
</dbReference>
<dbReference type="Pfam" id="PF01734">
    <property type="entry name" value="Patatin"/>
    <property type="match status" value="1"/>
</dbReference>
<dbReference type="AlphaFoldDB" id="A0AB34KEF2"/>
<evidence type="ECO:0000259" key="9">
    <source>
        <dbReference type="PROSITE" id="PS51635"/>
    </source>
</evidence>
<accession>A0AB34KEF2</accession>
<evidence type="ECO:0008006" key="12">
    <source>
        <dbReference type="Google" id="ProtNLM"/>
    </source>
</evidence>
<reference evidence="10 11" key="1">
    <citation type="journal article" date="2020" name="Microbiol. Resour. Announc.">
        <title>Draft Genome Sequence of a Cladosporium Species Isolated from the Mesophotic Ascidian Didemnum maculosum.</title>
        <authorList>
            <person name="Gioti A."/>
            <person name="Siaperas R."/>
            <person name="Nikolaivits E."/>
            <person name="Le Goff G."/>
            <person name="Ouazzani J."/>
            <person name="Kotoulas G."/>
            <person name="Topakas E."/>
        </authorList>
    </citation>
    <scope>NUCLEOTIDE SEQUENCE [LARGE SCALE GENOMIC DNA]</scope>
    <source>
        <strain evidence="10 11">TM138-S3</strain>
    </source>
</reference>
<keyword evidence="4 6" id="KW-0443">Lipid metabolism</keyword>
<dbReference type="RefSeq" id="XP_069224819.1">
    <property type="nucleotide sequence ID" value="XM_069378150.1"/>
</dbReference>
<keyword evidence="6" id="KW-0378">Hydrolase</keyword>
<keyword evidence="1" id="KW-0479">Metal-binding</keyword>
<evidence type="ECO:0000313" key="10">
    <source>
        <dbReference type="EMBL" id="KAL1581710.1"/>
    </source>
</evidence>
<dbReference type="PANTHER" id="PTHR24185">
    <property type="entry name" value="CALCIUM-INDEPENDENT PHOSPHOLIPASE A2-GAMMA"/>
    <property type="match status" value="1"/>
</dbReference>
<feature type="short sequence motif" description="GXSXG" evidence="6">
    <location>
        <begin position="535"/>
        <end position="539"/>
    </location>
</feature>
<feature type="compositionally biased region" description="Polar residues" evidence="7">
    <location>
        <begin position="1005"/>
        <end position="1014"/>
    </location>
</feature>
<evidence type="ECO:0000256" key="2">
    <source>
        <dbReference type="ARBA" id="ARBA00022771"/>
    </source>
</evidence>
<keyword evidence="11" id="KW-1185">Reference proteome</keyword>
<dbReference type="EMBL" id="JAAQHG020000232">
    <property type="protein sequence ID" value="KAL1581710.1"/>
    <property type="molecule type" value="Genomic_DNA"/>
</dbReference>
<dbReference type="PROSITE" id="PS50089">
    <property type="entry name" value="ZF_RING_2"/>
    <property type="match status" value="1"/>
</dbReference>
<keyword evidence="2 5" id="KW-0863">Zinc-finger</keyword>
<evidence type="ECO:0000256" key="3">
    <source>
        <dbReference type="ARBA" id="ARBA00022833"/>
    </source>
</evidence>
<evidence type="ECO:0000256" key="7">
    <source>
        <dbReference type="SAM" id="MobiDB-lite"/>
    </source>
</evidence>
<dbReference type="CDD" id="cd07199">
    <property type="entry name" value="Pat17_PNPLA8_PNPLA9_like"/>
    <property type="match status" value="1"/>
</dbReference>
<feature type="short sequence motif" description="DGA/G" evidence="6">
    <location>
        <begin position="719"/>
        <end position="721"/>
    </location>
</feature>
<dbReference type="InterPro" id="IPR002641">
    <property type="entry name" value="PNPLA_dom"/>
</dbReference>